<evidence type="ECO:0000313" key="3">
    <source>
        <dbReference type="Proteomes" id="UP000182259"/>
    </source>
</evidence>
<evidence type="ECO:0000313" key="2">
    <source>
        <dbReference type="EMBL" id="SGZ52429.1"/>
    </source>
</evidence>
<dbReference type="OrthoDB" id="4081967at2759"/>
<protein>
    <submittedName>
        <fullName evidence="1">CIC11C00000004077</fullName>
    </submittedName>
    <submittedName>
        <fullName evidence="2">CIC11C00000004878</fullName>
    </submittedName>
</protein>
<organism evidence="2 4">
    <name type="scientific">Sungouiella intermedia</name>
    <dbReference type="NCBI Taxonomy" id="45354"/>
    <lineage>
        <taxon>Eukaryota</taxon>
        <taxon>Fungi</taxon>
        <taxon>Dikarya</taxon>
        <taxon>Ascomycota</taxon>
        <taxon>Saccharomycotina</taxon>
        <taxon>Pichiomycetes</taxon>
        <taxon>Metschnikowiaceae</taxon>
        <taxon>Sungouiella</taxon>
    </lineage>
</organism>
<dbReference type="Proteomes" id="UP000182334">
    <property type="component" value="Chromosome III"/>
</dbReference>
<proteinExistence type="predicted"/>
<dbReference type="AlphaFoldDB" id="A0A1L0G7D8"/>
<keyword evidence="4" id="KW-1185">Reference proteome</keyword>
<evidence type="ECO:0000313" key="4">
    <source>
        <dbReference type="Proteomes" id="UP000182334"/>
    </source>
</evidence>
<evidence type="ECO:0000313" key="1">
    <source>
        <dbReference type="EMBL" id="SGZ48589.1"/>
    </source>
</evidence>
<dbReference type="EMBL" id="LT635764">
    <property type="protein sequence ID" value="SGZ48589.1"/>
    <property type="molecule type" value="Genomic_DNA"/>
</dbReference>
<name>A0A1L0G7D8_9ASCO</name>
<sequence>MFGVPISRNSSLNILLPPTHFKDSARNAIYQQLPLGAQSSAQSVRSAPSQFKQHHPSQKLHRSLALSVFSWSKRSVRSAPSIYSSSTATIPEDSEPTTTTVEQLINDIALHESYAEERYMERKSQIYAQNKFTLPVELSDDEAEEYKILLGSDLQYQNVPESLVDWNLNVTRCKLMLTSMPMVSSSPDLQYSAQSLPQLVGDLAQICHIILLQPHITDKEFIYTLYSSTLYQEHNLDANFKRSVAEISVKQSRLLQINQPKKHLPSPPITPAEQTFLTFRYKEIAVRNYLVNLAAAATTAYEYKLKSDTMKKELRLQLMNGTKRKLSKDEKKALWDDVRLDVFRRAGLEE</sequence>
<dbReference type="EMBL" id="LT635758">
    <property type="protein sequence ID" value="SGZ52429.1"/>
    <property type="molecule type" value="Genomic_DNA"/>
</dbReference>
<dbReference type="Pfam" id="PF17235">
    <property type="entry name" value="STD1"/>
    <property type="match status" value="1"/>
</dbReference>
<dbReference type="InterPro" id="IPR035189">
    <property type="entry name" value="Std1/Mth1"/>
</dbReference>
<reference evidence="3 4" key="1">
    <citation type="submission" date="2016-10" db="EMBL/GenBank/DDBJ databases">
        <authorList>
            <person name="de Groot N.N."/>
        </authorList>
    </citation>
    <scope>NUCLEOTIDE SEQUENCE [LARGE SCALE GENOMIC DNA]</scope>
    <source>
        <strain evidence="2 4">CBS 141442</strain>
        <strain evidence="1 3">PYCC 4715</strain>
    </source>
</reference>
<gene>
    <name evidence="1" type="ORF">SAMEA4029009_CIC11G00000004077</name>
    <name evidence="2" type="ORF">SAMEA4029010_CIC11G00000004878</name>
</gene>
<dbReference type="Proteomes" id="UP000182259">
    <property type="component" value="Chromosome I"/>
</dbReference>
<accession>A0A1L0G7D8</accession>